<dbReference type="Proteomes" id="UP000007875">
    <property type="component" value="Unassembled WGS sequence"/>
</dbReference>
<feature type="compositionally biased region" description="Polar residues" evidence="1">
    <location>
        <begin position="109"/>
        <end position="122"/>
    </location>
</feature>
<feature type="region of interest" description="Disordered" evidence="1">
    <location>
        <begin position="109"/>
        <end position="239"/>
    </location>
</feature>
<dbReference type="HOGENOM" id="CLU_1160771_0_0_1"/>
<dbReference type="InParanoid" id="H2YE05"/>
<feature type="compositionally biased region" description="Acidic residues" evidence="1">
    <location>
        <begin position="212"/>
        <end position="223"/>
    </location>
</feature>
<keyword evidence="3" id="KW-1185">Reference proteome</keyword>
<dbReference type="Ensembl" id="ENSCSAVT00000003608.1">
    <property type="protein sequence ID" value="ENSCSAVP00000003553.1"/>
    <property type="gene ID" value="ENSCSAVG00000002111.1"/>
</dbReference>
<proteinExistence type="predicted"/>
<organism evidence="2 3">
    <name type="scientific">Ciona savignyi</name>
    <name type="common">Pacific transparent sea squirt</name>
    <dbReference type="NCBI Taxonomy" id="51511"/>
    <lineage>
        <taxon>Eukaryota</taxon>
        <taxon>Metazoa</taxon>
        <taxon>Chordata</taxon>
        <taxon>Tunicata</taxon>
        <taxon>Ascidiacea</taxon>
        <taxon>Phlebobranchia</taxon>
        <taxon>Cionidae</taxon>
        <taxon>Ciona</taxon>
    </lineage>
</organism>
<name>H2YE05_CIOSA</name>
<feature type="compositionally biased region" description="Basic residues" evidence="1">
    <location>
        <begin position="230"/>
        <end position="239"/>
    </location>
</feature>
<protein>
    <submittedName>
        <fullName evidence="2">Uncharacterized protein</fullName>
    </submittedName>
</protein>
<reference evidence="2" key="2">
    <citation type="submission" date="2025-08" db="UniProtKB">
        <authorList>
            <consortium name="Ensembl"/>
        </authorList>
    </citation>
    <scope>IDENTIFICATION</scope>
</reference>
<evidence type="ECO:0000313" key="3">
    <source>
        <dbReference type="Proteomes" id="UP000007875"/>
    </source>
</evidence>
<dbReference type="AlphaFoldDB" id="H2YE05"/>
<reference evidence="2" key="3">
    <citation type="submission" date="2025-09" db="UniProtKB">
        <authorList>
            <consortium name="Ensembl"/>
        </authorList>
    </citation>
    <scope>IDENTIFICATION</scope>
</reference>
<evidence type="ECO:0000313" key="2">
    <source>
        <dbReference type="Ensembl" id="ENSCSAVP00000003553.1"/>
    </source>
</evidence>
<accession>H2YE05</accession>
<sequence>MTNLKAMPMYRHMKEDSLRMIVLELQIRQQQQRANAEKDFKTSKMQLSWLESRYRKTVQDAANLNGMIALAKAAANGPNSIINLTLDTESDNAMKNEASGFARSSFQSMLNQQNKQITSTTPAAEAKASGETPHLTDSSAPTSGADKGAKPLTIDLTEADSEHPASVNKPTDHKPPLPINVDPTSLVEASAKKATPPSRVNENGKKKASYEISEDSENEDDWEATYSRNARNRSRRTRS</sequence>
<reference evidence="3" key="1">
    <citation type="submission" date="2003-08" db="EMBL/GenBank/DDBJ databases">
        <authorList>
            <person name="Birren B."/>
            <person name="Nusbaum C."/>
            <person name="Abebe A."/>
            <person name="Abouelleil A."/>
            <person name="Adekoya E."/>
            <person name="Ait-zahra M."/>
            <person name="Allen N."/>
            <person name="Allen T."/>
            <person name="An P."/>
            <person name="Anderson M."/>
            <person name="Anderson S."/>
            <person name="Arachchi H."/>
            <person name="Armbruster J."/>
            <person name="Bachantsang P."/>
            <person name="Baldwin J."/>
            <person name="Barry A."/>
            <person name="Bayul T."/>
            <person name="Blitshsteyn B."/>
            <person name="Bloom T."/>
            <person name="Blye J."/>
            <person name="Boguslavskiy L."/>
            <person name="Borowsky M."/>
            <person name="Boukhgalter B."/>
            <person name="Brunache A."/>
            <person name="Butler J."/>
            <person name="Calixte N."/>
            <person name="Calvo S."/>
            <person name="Camarata J."/>
            <person name="Campo K."/>
            <person name="Chang J."/>
            <person name="Cheshatsang Y."/>
            <person name="Citroen M."/>
            <person name="Collymore A."/>
            <person name="Considine T."/>
            <person name="Cook A."/>
            <person name="Cooke P."/>
            <person name="Corum B."/>
            <person name="Cuomo C."/>
            <person name="David R."/>
            <person name="Dawoe T."/>
            <person name="Degray S."/>
            <person name="Dodge S."/>
            <person name="Dooley K."/>
            <person name="Dorje P."/>
            <person name="Dorjee K."/>
            <person name="Dorris L."/>
            <person name="Duffey N."/>
            <person name="Dupes A."/>
            <person name="Elkins T."/>
            <person name="Engels R."/>
            <person name="Erickson J."/>
            <person name="Farina A."/>
            <person name="Faro S."/>
            <person name="Ferreira P."/>
            <person name="Fischer H."/>
            <person name="Fitzgerald M."/>
            <person name="Foley K."/>
            <person name="Gage D."/>
            <person name="Galagan J."/>
            <person name="Gearin G."/>
            <person name="Gnerre S."/>
            <person name="Gnirke A."/>
            <person name="Goyette A."/>
            <person name="Graham J."/>
            <person name="Grandbois E."/>
            <person name="Gyaltsen K."/>
            <person name="Hafez N."/>
            <person name="Hagopian D."/>
            <person name="Hagos B."/>
            <person name="Hall J."/>
            <person name="Hatcher B."/>
            <person name="Heller A."/>
            <person name="Higgins H."/>
            <person name="Honan T."/>
            <person name="Horn A."/>
            <person name="Houde N."/>
            <person name="Hughes L."/>
            <person name="Hulme W."/>
            <person name="Husby E."/>
            <person name="Iliev I."/>
            <person name="Jaffe D."/>
            <person name="Jones C."/>
            <person name="Kamal M."/>
            <person name="Kamat A."/>
            <person name="Kamvysselis M."/>
            <person name="Karlsson E."/>
            <person name="Kells C."/>
            <person name="Kieu A."/>
            <person name="Kisner P."/>
            <person name="Kodira C."/>
            <person name="Kulbokas E."/>
            <person name="Labutti K."/>
            <person name="Lama D."/>
            <person name="Landers T."/>
            <person name="Leger J."/>
            <person name="Levine S."/>
            <person name="Lewis D."/>
            <person name="Lewis T."/>
            <person name="Lindblad-toh K."/>
            <person name="Liu X."/>
            <person name="Lokyitsang T."/>
            <person name="Lokyitsang Y."/>
            <person name="Lucien O."/>
            <person name="Lui A."/>
            <person name="Ma L.J."/>
            <person name="Mabbitt R."/>
            <person name="Macdonald J."/>
            <person name="Maclean C."/>
            <person name="Major J."/>
            <person name="Manning J."/>
            <person name="Marabella R."/>
            <person name="Maru K."/>
            <person name="Matthews C."/>
            <person name="Mauceli E."/>
            <person name="Mccarthy M."/>
            <person name="Mcdonough S."/>
            <person name="Mcghee T."/>
            <person name="Meldrim J."/>
            <person name="Meneus L."/>
            <person name="Mesirov J."/>
            <person name="Mihalev A."/>
            <person name="Mihova T."/>
            <person name="Mikkelsen T."/>
            <person name="Mlenga V."/>
            <person name="Moru K."/>
            <person name="Mozes J."/>
            <person name="Mulrain L."/>
            <person name="Munson G."/>
            <person name="Naylor J."/>
            <person name="Newes C."/>
            <person name="Nguyen C."/>
            <person name="Nguyen N."/>
            <person name="Nguyen T."/>
            <person name="Nicol R."/>
            <person name="Nielsen C."/>
            <person name="Nizzari M."/>
            <person name="Norbu C."/>
            <person name="Norbu N."/>
            <person name="O'donnell P."/>
            <person name="Okoawo O."/>
            <person name="O'leary S."/>
            <person name="Omotosho B."/>
            <person name="O'neill K."/>
            <person name="Osman S."/>
            <person name="Parker S."/>
            <person name="Perrin D."/>
            <person name="Phunkhang P."/>
            <person name="Piqani B."/>
            <person name="Purcell S."/>
            <person name="Rachupka T."/>
            <person name="Ramasamy U."/>
            <person name="Rameau R."/>
            <person name="Ray V."/>
            <person name="Raymond C."/>
            <person name="Retta R."/>
            <person name="Richardson S."/>
            <person name="Rise C."/>
            <person name="Rodriguez J."/>
            <person name="Rogers J."/>
            <person name="Rogov P."/>
            <person name="Rutman M."/>
            <person name="Schupbach R."/>
            <person name="Seaman C."/>
            <person name="Settipalli S."/>
            <person name="Sharpe T."/>
            <person name="Sheridan J."/>
            <person name="Sherpa N."/>
            <person name="Shi J."/>
            <person name="Smirnov S."/>
            <person name="Smith C."/>
            <person name="Sougnez C."/>
            <person name="Spencer B."/>
            <person name="Stalker J."/>
            <person name="Stange-thomann N."/>
            <person name="Stavropoulos S."/>
            <person name="Stetson K."/>
            <person name="Stone C."/>
            <person name="Stone S."/>
            <person name="Stubbs M."/>
            <person name="Talamas J."/>
            <person name="Tchuinga P."/>
            <person name="Tenzing P."/>
            <person name="Tesfaye S."/>
            <person name="Theodore J."/>
            <person name="Thoulutsang Y."/>
            <person name="Topham K."/>
            <person name="Towey S."/>
            <person name="Tsamla T."/>
            <person name="Tsomo N."/>
            <person name="Vallee D."/>
            <person name="Vassiliev H."/>
            <person name="Venkataraman V."/>
            <person name="Vinson J."/>
            <person name="Vo A."/>
            <person name="Wade C."/>
            <person name="Wang S."/>
            <person name="Wangchuk T."/>
            <person name="Wangdi T."/>
            <person name="Whittaker C."/>
            <person name="Wilkinson J."/>
            <person name="Wu Y."/>
            <person name="Wyman D."/>
            <person name="Yadav S."/>
            <person name="Yang S."/>
            <person name="Yang X."/>
            <person name="Yeager S."/>
            <person name="Yee E."/>
            <person name="Young G."/>
            <person name="Zainoun J."/>
            <person name="Zembeck L."/>
            <person name="Zimmer A."/>
            <person name="Zody M."/>
            <person name="Lander E."/>
        </authorList>
    </citation>
    <scope>NUCLEOTIDE SEQUENCE [LARGE SCALE GENOMIC DNA]</scope>
</reference>
<evidence type="ECO:0000256" key="1">
    <source>
        <dbReference type="SAM" id="MobiDB-lite"/>
    </source>
</evidence>